<dbReference type="EMBL" id="MNCJ02000327">
    <property type="protein sequence ID" value="KAF5777234.1"/>
    <property type="molecule type" value="Genomic_DNA"/>
</dbReference>
<dbReference type="AlphaFoldDB" id="A0A251T079"/>
<organism evidence="2 3">
    <name type="scientific">Helianthus annuus</name>
    <name type="common">Common sunflower</name>
    <dbReference type="NCBI Taxonomy" id="4232"/>
    <lineage>
        <taxon>Eukaryota</taxon>
        <taxon>Viridiplantae</taxon>
        <taxon>Streptophyta</taxon>
        <taxon>Embryophyta</taxon>
        <taxon>Tracheophyta</taxon>
        <taxon>Spermatophyta</taxon>
        <taxon>Magnoliopsida</taxon>
        <taxon>eudicotyledons</taxon>
        <taxon>Gunneridae</taxon>
        <taxon>Pentapetalae</taxon>
        <taxon>asterids</taxon>
        <taxon>campanulids</taxon>
        <taxon>Asterales</taxon>
        <taxon>Asteraceae</taxon>
        <taxon>Asteroideae</taxon>
        <taxon>Heliantheae alliance</taxon>
        <taxon>Heliantheae</taxon>
        <taxon>Helianthus</taxon>
    </lineage>
</organism>
<proteinExistence type="predicted"/>
<dbReference type="Proteomes" id="UP000215914">
    <property type="component" value="Chromosome 12"/>
</dbReference>
<dbReference type="Gramene" id="mRNA:HanXRQr2_Chr12g0533251">
    <property type="protein sequence ID" value="CDS:HanXRQr2_Chr12g0533251.1"/>
    <property type="gene ID" value="HanXRQr2_Chr12g0533251"/>
</dbReference>
<keyword evidence="3" id="KW-1185">Reference proteome</keyword>
<evidence type="ECO:0000313" key="3">
    <source>
        <dbReference type="Proteomes" id="UP000215914"/>
    </source>
</evidence>
<evidence type="ECO:0000313" key="1">
    <source>
        <dbReference type="EMBL" id="KAF5777234.1"/>
    </source>
</evidence>
<reference evidence="1" key="3">
    <citation type="submission" date="2020-06" db="EMBL/GenBank/DDBJ databases">
        <title>Helianthus annuus Genome sequencing and assembly Release 2.</title>
        <authorList>
            <person name="Gouzy J."/>
            <person name="Langlade N."/>
            <person name="Munos S."/>
        </authorList>
    </citation>
    <scope>NUCLEOTIDE SEQUENCE</scope>
    <source>
        <tissue evidence="1">Leaves</tissue>
    </source>
</reference>
<gene>
    <name evidence="2" type="ORF">HannXRQ_Chr12g0363281</name>
    <name evidence="1" type="ORF">HanXRQr2_Chr12g0533251</name>
</gene>
<protein>
    <submittedName>
        <fullName evidence="2">Uncharacterized protein</fullName>
    </submittedName>
</protein>
<reference evidence="2" key="2">
    <citation type="submission" date="2017-02" db="EMBL/GenBank/DDBJ databases">
        <title>Sunflower complete genome.</title>
        <authorList>
            <person name="Langlade N."/>
            <person name="Munos S."/>
        </authorList>
    </citation>
    <scope>NUCLEOTIDE SEQUENCE [LARGE SCALE GENOMIC DNA]</scope>
    <source>
        <tissue evidence="2">Leaves</tissue>
    </source>
</reference>
<accession>A0A251T079</accession>
<name>A0A251T079_HELAN</name>
<evidence type="ECO:0000313" key="2">
    <source>
        <dbReference type="EMBL" id="OTG04525.1"/>
    </source>
</evidence>
<dbReference type="EMBL" id="CM007901">
    <property type="protein sequence ID" value="OTG04525.1"/>
    <property type="molecule type" value="Genomic_DNA"/>
</dbReference>
<reference evidence="1 3" key="1">
    <citation type="journal article" date="2017" name="Nature">
        <title>The sunflower genome provides insights into oil metabolism, flowering and Asterid evolution.</title>
        <authorList>
            <person name="Badouin H."/>
            <person name="Gouzy J."/>
            <person name="Grassa C.J."/>
            <person name="Murat F."/>
            <person name="Staton S.E."/>
            <person name="Cottret L."/>
            <person name="Lelandais-Briere C."/>
            <person name="Owens G.L."/>
            <person name="Carrere S."/>
            <person name="Mayjonade B."/>
            <person name="Legrand L."/>
            <person name="Gill N."/>
            <person name="Kane N.C."/>
            <person name="Bowers J.E."/>
            <person name="Hubner S."/>
            <person name="Bellec A."/>
            <person name="Berard A."/>
            <person name="Berges H."/>
            <person name="Blanchet N."/>
            <person name="Boniface M.C."/>
            <person name="Brunel D."/>
            <person name="Catrice O."/>
            <person name="Chaidir N."/>
            <person name="Claudel C."/>
            <person name="Donnadieu C."/>
            <person name="Faraut T."/>
            <person name="Fievet G."/>
            <person name="Helmstetter N."/>
            <person name="King M."/>
            <person name="Knapp S.J."/>
            <person name="Lai Z."/>
            <person name="Le Paslier M.C."/>
            <person name="Lippi Y."/>
            <person name="Lorenzon L."/>
            <person name="Mandel J.R."/>
            <person name="Marage G."/>
            <person name="Marchand G."/>
            <person name="Marquand E."/>
            <person name="Bret-Mestries E."/>
            <person name="Morien E."/>
            <person name="Nambeesan S."/>
            <person name="Nguyen T."/>
            <person name="Pegot-Espagnet P."/>
            <person name="Pouilly N."/>
            <person name="Raftis F."/>
            <person name="Sallet E."/>
            <person name="Schiex T."/>
            <person name="Thomas J."/>
            <person name="Vandecasteele C."/>
            <person name="Vares D."/>
            <person name="Vear F."/>
            <person name="Vautrin S."/>
            <person name="Crespi M."/>
            <person name="Mangin B."/>
            <person name="Burke J.M."/>
            <person name="Salse J."/>
            <person name="Munos S."/>
            <person name="Vincourt P."/>
            <person name="Rieseberg L.H."/>
            <person name="Langlade N.B."/>
        </authorList>
    </citation>
    <scope>NUCLEOTIDE SEQUENCE [LARGE SCALE GENOMIC DNA]</scope>
    <source>
        <strain evidence="3">cv. SF193</strain>
        <tissue evidence="1">Leaves</tissue>
    </source>
</reference>
<dbReference type="InParanoid" id="A0A251T079"/>
<sequence length="69" mass="7553">MKASRRGGWGRFIIPSDFTPTSSLPAVMVSPLIYLPNSCTLIYGSSVFLLSSTAFFSHAAKDLKIQSKR</sequence>